<organism evidence="2 3">
    <name type="scientific">Mesobacillus selenatarsenatis (strain DSM 18680 / JCM 14380 / FERM P-15431 / SF-1)</name>
    <dbReference type="NCBI Taxonomy" id="1321606"/>
    <lineage>
        <taxon>Bacteria</taxon>
        <taxon>Bacillati</taxon>
        <taxon>Bacillota</taxon>
        <taxon>Bacilli</taxon>
        <taxon>Bacillales</taxon>
        <taxon>Bacillaceae</taxon>
        <taxon>Mesobacillus</taxon>
    </lineage>
</organism>
<evidence type="ECO:0000313" key="2">
    <source>
        <dbReference type="EMBL" id="GAM12478.1"/>
    </source>
</evidence>
<evidence type="ECO:0000256" key="1">
    <source>
        <dbReference type="SAM" id="Phobius"/>
    </source>
</evidence>
<dbReference type="STRING" id="1321606.SAMD00020551_0613"/>
<dbReference type="RefSeq" id="WP_041964409.1">
    <property type="nucleotide sequence ID" value="NZ_BASE01000012.1"/>
</dbReference>
<keyword evidence="1" id="KW-0472">Membrane</keyword>
<sequence>MSTQESIKQFDDYIKRLVRDLHLEEEEKREVEEEWTQHLYDHYSSLQKQGLEKSEAIQSVLEQFGDMQMIQTEVNQSYPSAIKSHIQKESVIGVLCIIASLIGPMILIGAYFQPYFISASLIALVFAYLVHRFIAKRQSDWRLSVIGLIAIYVFFFQLFKRMYGSSLSLDQYGAHLFTLDWNRLTGSGGLFEFVTIHMMWYVIIAMQFITINNYTPTWKRILNSSFQYWAMLLIGVFLAMFQSSGEWSVLFINVFILYAFLQHTISIKGITIFSQKVSRMFYRQSL</sequence>
<reference evidence="2 3" key="1">
    <citation type="submission" date="2013-06" db="EMBL/GenBank/DDBJ databases">
        <title>Whole genome shotgun sequence of Bacillus selenatarsenatis SF-1.</title>
        <authorList>
            <person name="Kuroda M."/>
            <person name="Sei K."/>
            <person name="Yamashita M."/>
            <person name="Ike M."/>
        </authorList>
    </citation>
    <scope>NUCLEOTIDE SEQUENCE [LARGE SCALE GENOMIC DNA]</scope>
    <source>
        <strain evidence="2 3">SF-1</strain>
    </source>
</reference>
<dbReference type="EMBL" id="BASE01000012">
    <property type="protein sequence ID" value="GAM12478.1"/>
    <property type="molecule type" value="Genomic_DNA"/>
</dbReference>
<comment type="caution">
    <text evidence="2">The sequence shown here is derived from an EMBL/GenBank/DDBJ whole genome shotgun (WGS) entry which is preliminary data.</text>
</comment>
<evidence type="ECO:0000313" key="3">
    <source>
        <dbReference type="Proteomes" id="UP000031014"/>
    </source>
</evidence>
<dbReference type="NCBIfam" id="NF038403">
    <property type="entry name" value="perm_prefix_1"/>
    <property type="match status" value="1"/>
</dbReference>
<accession>A0A0A8WXX1</accession>
<dbReference type="InterPro" id="IPR047928">
    <property type="entry name" value="Perm_prefix_1"/>
</dbReference>
<dbReference type="Proteomes" id="UP000031014">
    <property type="component" value="Unassembled WGS sequence"/>
</dbReference>
<dbReference type="AlphaFoldDB" id="A0A0A8WXX1"/>
<feature type="transmembrane region" description="Helical" evidence="1">
    <location>
        <begin position="189"/>
        <end position="209"/>
    </location>
</feature>
<feature type="transmembrane region" description="Helical" evidence="1">
    <location>
        <begin position="141"/>
        <end position="159"/>
    </location>
</feature>
<protein>
    <submittedName>
        <fullName evidence="2">Uncharacterized protein</fullName>
    </submittedName>
</protein>
<keyword evidence="3" id="KW-1185">Reference proteome</keyword>
<dbReference type="OrthoDB" id="2808219at2"/>
<feature type="transmembrane region" description="Helical" evidence="1">
    <location>
        <begin position="247"/>
        <end position="273"/>
    </location>
</feature>
<feature type="transmembrane region" description="Helical" evidence="1">
    <location>
        <begin position="91"/>
        <end position="109"/>
    </location>
</feature>
<proteinExistence type="predicted"/>
<keyword evidence="1" id="KW-1133">Transmembrane helix</keyword>
<feature type="transmembrane region" description="Helical" evidence="1">
    <location>
        <begin position="221"/>
        <end position="241"/>
    </location>
</feature>
<feature type="transmembrane region" description="Helical" evidence="1">
    <location>
        <begin position="115"/>
        <end position="134"/>
    </location>
</feature>
<keyword evidence="1" id="KW-0812">Transmembrane</keyword>
<gene>
    <name evidence="2" type="ORF">SAMD00020551_0613</name>
</gene>
<name>A0A0A8WXX1_MESS1</name>